<feature type="transmembrane region" description="Helical" evidence="1">
    <location>
        <begin position="31"/>
        <end position="52"/>
    </location>
</feature>
<evidence type="ECO:0000256" key="1">
    <source>
        <dbReference type="SAM" id="Phobius"/>
    </source>
</evidence>
<reference evidence="2" key="1">
    <citation type="submission" date="2021-03" db="EMBL/GenBank/DDBJ databases">
        <title>Evolutionary innovations through gain and loss of genes in the ectomycorrhizal Boletales.</title>
        <authorList>
            <person name="Wu G."/>
            <person name="Miyauchi S."/>
            <person name="Morin E."/>
            <person name="Yang Z.-L."/>
            <person name="Xu J."/>
            <person name="Martin F.M."/>
        </authorList>
    </citation>
    <scope>NUCLEOTIDE SEQUENCE</scope>
    <source>
        <strain evidence="2">BR01</strain>
    </source>
</reference>
<keyword evidence="1" id="KW-0472">Membrane</keyword>
<evidence type="ECO:0000313" key="2">
    <source>
        <dbReference type="EMBL" id="KAG6371706.1"/>
    </source>
</evidence>
<name>A0A8I3A5Z2_9AGAM</name>
<organism evidence="2 3">
    <name type="scientific">Boletus reticuloceps</name>
    <dbReference type="NCBI Taxonomy" id="495285"/>
    <lineage>
        <taxon>Eukaryota</taxon>
        <taxon>Fungi</taxon>
        <taxon>Dikarya</taxon>
        <taxon>Basidiomycota</taxon>
        <taxon>Agaricomycotina</taxon>
        <taxon>Agaricomycetes</taxon>
        <taxon>Agaricomycetidae</taxon>
        <taxon>Boletales</taxon>
        <taxon>Boletineae</taxon>
        <taxon>Boletaceae</taxon>
        <taxon>Boletoideae</taxon>
        <taxon>Boletus</taxon>
    </lineage>
</organism>
<keyword evidence="1" id="KW-0812">Transmembrane</keyword>
<proteinExistence type="predicted"/>
<dbReference type="EMBL" id="JAGFBS010000032">
    <property type="protein sequence ID" value="KAG6371706.1"/>
    <property type="molecule type" value="Genomic_DNA"/>
</dbReference>
<comment type="caution">
    <text evidence="2">The sequence shown here is derived from an EMBL/GenBank/DDBJ whole genome shotgun (WGS) entry which is preliminary data.</text>
</comment>
<keyword evidence="1" id="KW-1133">Transmembrane helix</keyword>
<gene>
    <name evidence="2" type="ORF">JVT61DRAFT_9050</name>
</gene>
<dbReference type="Proteomes" id="UP000683000">
    <property type="component" value="Unassembled WGS sequence"/>
</dbReference>
<feature type="transmembrane region" description="Helical" evidence="1">
    <location>
        <begin position="64"/>
        <end position="84"/>
    </location>
</feature>
<dbReference type="AlphaFoldDB" id="A0A8I3A5Z2"/>
<protein>
    <submittedName>
        <fullName evidence="2">Uncharacterized protein</fullName>
    </submittedName>
</protein>
<sequence>MCSMGCIFTKDPSRYTDHCHQQHATKNLMNVSALSIVFRVVGASLLVLSSHMTATIPAKLVNMFWMSSLFSIAGGVNGLVGLTWKQPT</sequence>
<evidence type="ECO:0000313" key="3">
    <source>
        <dbReference type="Proteomes" id="UP000683000"/>
    </source>
</evidence>
<accession>A0A8I3A5Z2</accession>
<keyword evidence="3" id="KW-1185">Reference proteome</keyword>